<dbReference type="InterPro" id="IPR035177">
    <property type="entry name" value="TssN"/>
</dbReference>
<keyword evidence="1" id="KW-0812">Transmembrane</keyword>
<keyword evidence="1" id="KW-1133">Transmembrane helix</keyword>
<dbReference type="AlphaFoldDB" id="A0AA49GJC3"/>
<feature type="transmembrane region" description="Helical" evidence="1">
    <location>
        <begin position="60"/>
        <end position="79"/>
    </location>
</feature>
<gene>
    <name evidence="2" type="ORF">K4G66_22230</name>
</gene>
<organism evidence="2">
    <name type="scientific">Roseihalotalea indica</name>
    <dbReference type="NCBI Taxonomy" id="2867963"/>
    <lineage>
        <taxon>Bacteria</taxon>
        <taxon>Pseudomonadati</taxon>
        <taxon>Bacteroidota</taxon>
        <taxon>Cytophagia</taxon>
        <taxon>Cytophagales</taxon>
        <taxon>Catalimonadaceae</taxon>
        <taxon>Roseihalotalea</taxon>
    </lineage>
</organism>
<dbReference type="EMBL" id="CP120682">
    <property type="protein sequence ID" value="WKN35098.1"/>
    <property type="molecule type" value="Genomic_DNA"/>
</dbReference>
<accession>A0AA49GJC3</accession>
<evidence type="ECO:0000313" key="2">
    <source>
        <dbReference type="EMBL" id="WKN35098.1"/>
    </source>
</evidence>
<reference evidence="2" key="2">
    <citation type="journal article" date="2024" name="Antonie Van Leeuwenhoek">
        <title>Roseihalotalea indica gen. nov., sp. nov., a halophilic Bacteroidetes from mesopelagic Southwest Indian Ocean with higher carbohydrate metabolic potential.</title>
        <authorList>
            <person name="Chen B."/>
            <person name="Zhang M."/>
            <person name="Lin D."/>
            <person name="Ye J."/>
            <person name="Tang K."/>
        </authorList>
    </citation>
    <scope>NUCLEOTIDE SEQUENCE</scope>
    <source>
        <strain evidence="2">TK19036</strain>
    </source>
</reference>
<proteinExistence type="predicted"/>
<keyword evidence="1" id="KW-0472">Membrane</keyword>
<name>A0AA49GJC3_9BACT</name>
<sequence>MITIISLSILAIASGALFMVSSKARPDFVVGASLGYAALFILILACTAALGLVDNLAPNITFWILLCVFLIAGIVHTWLLHRKFSWAQSDLFLAELLFTLFIFSAGTILLCLIYQLLTDVPSVAFLVGAALPFLIPFFLQKSLQLWQSVPPAYYYKWFFPTEKEAPVLTFQHTIPLQFNFCKEVDKDDSTTFSVVAPTNILFGELFHSFLEEYNTQFPDSPIQAYRPPYSWMFYSDTGKWWNRKKVIDPDVSILENSIKPNESVNAVRIHR</sequence>
<dbReference type="Pfam" id="PF17555">
    <property type="entry name" value="TssN"/>
    <property type="match status" value="1"/>
</dbReference>
<protein>
    <submittedName>
        <fullName evidence="2">TssN family type VI secretion system protein</fullName>
    </submittedName>
</protein>
<feature type="transmembrane region" description="Helical" evidence="1">
    <location>
        <begin position="120"/>
        <end position="139"/>
    </location>
</feature>
<feature type="transmembrane region" description="Helical" evidence="1">
    <location>
        <begin position="91"/>
        <end position="113"/>
    </location>
</feature>
<evidence type="ECO:0000256" key="1">
    <source>
        <dbReference type="SAM" id="Phobius"/>
    </source>
</evidence>
<feature type="transmembrane region" description="Helical" evidence="1">
    <location>
        <begin position="34"/>
        <end position="53"/>
    </location>
</feature>
<reference evidence="2" key="1">
    <citation type="journal article" date="2023" name="Comput. Struct. Biotechnol. J.">
        <title>Discovery of a novel marine Bacteroidetes with a rich repertoire of carbohydrate-active enzymes.</title>
        <authorList>
            <person name="Chen B."/>
            <person name="Liu G."/>
            <person name="Chen Q."/>
            <person name="Wang H."/>
            <person name="Liu L."/>
            <person name="Tang K."/>
        </authorList>
    </citation>
    <scope>NUCLEOTIDE SEQUENCE</scope>
    <source>
        <strain evidence="2">TK19036</strain>
    </source>
</reference>